<dbReference type="InterPro" id="IPR036020">
    <property type="entry name" value="WW_dom_sf"/>
</dbReference>
<evidence type="ECO:0000256" key="2">
    <source>
        <dbReference type="ARBA" id="ARBA00004496"/>
    </source>
</evidence>
<keyword evidence="4" id="KW-0539">Nucleus</keyword>
<dbReference type="FunFam" id="2.60.40.150:FF:000024">
    <property type="entry name" value="E3 ubiquitin-protein ligase"/>
    <property type="match status" value="1"/>
</dbReference>
<evidence type="ECO:0000313" key="9">
    <source>
        <dbReference type="Proteomes" id="UP000410492"/>
    </source>
</evidence>
<dbReference type="PROSITE" id="PS50020">
    <property type="entry name" value="WW_DOMAIN_2"/>
    <property type="match status" value="1"/>
</dbReference>
<keyword evidence="9" id="KW-1185">Reference proteome</keyword>
<evidence type="ECO:0000256" key="3">
    <source>
        <dbReference type="ARBA" id="ARBA00022490"/>
    </source>
</evidence>
<dbReference type="CDD" id="cd08382">
    <property type="entry name" value="C2_Smurf-like"/>
    <property type="match status" value="1"/>
</dbReference>
<proteinExistence type="predicted"/>
<evidence type="ECO:0000256" key="4">
    <source>
        <dbReference type="ARBA" id="ARBA00023242"/>
    </source>
</evidence>
<dbReference type="PANTHER" id="PTHR17616">
    <property type="entry name" value="YES-ASSOCIATED PROTEIN YAP1 FAMILY MEMBER"/>
    <property type="match status" value="1"/>
</dbReference>
<dbReference type="InterPro" id="IPR000008">
    <property type="entry name" value="C2_dom"/>
</dbReference>
<dbReference type="AlphaFoldDB" id="A0A653BJL6"/>
<evidence type="ECO:0000256" key="5">
    <source>
        <dbReference type="SAM" id="MobiDB-lite"/>
    </source>
</evidence>
<gene>
    <name evidence="8" type="ORF">CALMAC_LOCUS1555</name>
</gene>
<dbReference type="Gene3D" id="2.20.70.10">
    <property type="match status" value="1"/>
</dbReference>
<dbReference type="Gene3D" id="2.60.40.150">
    <property type="entry name" value="C2 domain"/>
    <property type="match status" value="1"/>
</dbReference>
<dbReference type="GO" id="GO:0045944">
    <property type="term" value="P:positive regulation of transcription by RNA polymerase II"/>
    <property type="evidence" value="ECO:0007669"/>
    <property type="project" value="TreeGrafter"/>
</dbReference>
<feature type="region of interest" description="Disordered" evidence="5">
    <location>
        <begin position="210"/>
        <end position="283"/>
    </location>
</feature>
<dbReference type="PROSITE" id="PS50004">
    <property type="entry name" value="C2"/>
    <property type="match status" value="1"/>
</dbReference>
<evidence type="ECO:0000259" key="7">
    <source>
        <dbReference type="PROSITE" id="PS50020"/>
    </source>
</evidence>
<feature type="non-terminal residue" evidence="8">
    <location>
        <position position="334"/>
    </location>
</feature>
<dbReference type="OrthoDB" id="423283at2759"/>
<dbReference type="InterPro" id="IPR001202">
    <property type="entry name" value="WW_dom"/>
</dbReference>
<protein>
    <recommendedName>
        <fullName evidence="10">WW domain-containing protein</fullName>
    </recommendedName>
</protein>
<evidence type="ECO:0000256" key="1">
    <source>
        <dbReference type="ARBA" id="ARBA00004123"/>
    </source>
</evidence>
<dbReference type="PROSITE" id="PS01159">
    <property type="entry name" value="WW_DOMAIN_1"/>
    <property type="match status" value="1"/>
</dbReference>
<dbReference type="SUPFAM" id="SSF49562">
    <property type="entry name" value="C2 domain (Calcium/lipid-binding domain, CaLB)"/>
    <property type="match status" value="1"/>
</dbReference>
<dbReference type="GO" id="GO:0003713">
    <property type="term" value="F:transcription coactivator activity"/>
    <property type="evidence" value="ECO:0007669"/>
    <property type="project" value="TreeGrafter"/>
</dbReference>
<dbReference type="Pfam" id="PF00168">
    <property type="entry name" value="C2"/>
    <property type="match status" value="1"/>
</dbReference>
<dbReference type="SMART" id="SM00456">
    <property type="entry name" value="WW"/>
    <property type="match status" value="1"/>
</dbReference>
<dbReference type="GO" id="GO:0035329">
    <property type="term" value="P:hippo signaling"/>
    <property type="evidence" value="ECO:0007669"/>
    <property type="project" value="TreeGrafter"/>
</dbReference>
<feature type="domain" description="C2" evidence="6">
    <location>
        <begin position="1"/>
        <end position="118"/>
    </location>
</feature>
<dbReference type="PANTHER" id="PTHR17616:SF8">
    <property type="entry name" value="TRANSCRIPTIONAL COACTIVATOR YORKIE"/>
    <property type="match status" value="1"/>
</dbReference>
<keyword evidence="3" id="KW-0963">Cytoplasm</keyword>
<dbReference type="Proteomes" id="UP000410492">
    <property type="component" value="Unassembled WGS sequence"/>
</dbReference>
<reference evidence="8 9" key="1">
    <citation type="submission" date="2019-01" db="EMBL/GenBank/DDBJ databases">
        <authorList>
            <person name="Sayadi A."/>
        </authorList>
    </citation>
    <scope>NUCLEOTIDE SEQUENCE [LARGE SCALE GENOMIC DNA]</scope>
</reference>
<dbReference type="InterPro" id="IPR051583">
    <property type="entry name" value="YAP1"/>
</dbReference>
<dbReference type="InterPro" id="IPR035892">
    <property type="entry name" value="C2_domain_sf"/>
</dbReference>
<organism evidence="8 9">
    <name type="scientific">Callosobruchus maculatus</name>
    <name type="common">Southern cowpea weevil</name>
    <name type="synonym">Pulse bruchid</name>
    <dbReference type="NCBI Taxonomy" id="64391"/>
    <lineage>
        <taxon>Eukaryota</taxon>
        <taxon>Metazoa</taxon>
        <taxon>Ecdysozoa</taxon>
        <taxon>Arthropoda</taxon>
        <taxon>Hexapoda</taxon>
        <taxon>Insecta</taxon>
        <taxon>Pterygota</taxon>
        <taxon>Neoptera</taxon>
        <taxon>Endopterygota</taxon>
        <taxon>Coleoptera</taxon>
        <taxon>Polyphaga</taxon>
        <taxon>Cucujiformia</taxon>
        <taxon>Chrysomeloidea</taxon>
        <taxon>Chrysomelidae</taxon>
        <taxon>Bruchinae</taxon>
        <taxon>Bruchini</taxon>
        <taxon>Callosobruchus</taxon>
    </lineage>
</organism>
<dbReference type="GO" id="GO:0005634">
    <property type="term" value="C:nucleus"/>
    <property type="evidence" value="ECO:0007669"/>
    <property type="project" value="UniProtKB-SubCell"/>
</dbReference>
<feature type="domain" description="WW" evidence="7">
    <location>
        <begin position="173"/>
        <end position="206"/>
    </location>
</feature>
<dbReference type="EMBL" id="CAACVG010001818">
    <property type="protein sequence ID" value="VEN35732.1"/>
    <property type="molecule type" value="Genomic_DNA"/>
</dbReference>
<sequence length="334" mass="36028">MSSTPSSRRNGAQKIRLTILCARNLVRKDLFRLPDPFAKISVDGSGQCHSTETVKNTLDPKWNSHYDLYISNTDTITISIWNHRKVHKKQGSGFLGCVRIVNSLIQRLKDTGYQCLDLGKASQDDSEPVKGQIIISLLSRDGPCGGTPLAIVGPLGDLHGPQEPVGTLNEGCDDLPAGWEERRTPNGRPYYVNHVTRSTQWVKPSITKVRGLGGARGNRPLPPSSVHNGSGENNNVENLRSEQLNNNNNNTDSLTETVQSSTTPSSSATSPMTPQKETDANVHAAPAEANPADIRAFPASPTTAVVPGTNINGSNNNQTALPSTRLVMSPFLLP</sequence>
<evidence type="ECO:0008006" key="10">
    <source>
        <dbReference type="Google" id="ProtNLM"/>
    </source>
</evidence>
<dbReference type="SMART" id="SM00239">
    <property type="entry name" value="C2"/>
    <property type="match status" value="1"/>
</dbReference>
<dbReference type="Pfam" id="PF00397">
    <property type="entry name" value="WW"/>
    <property type="match status" value="1"/>
</dbReference>
<comment type="subcellular location">
    <subcellularLocation>
        <location evidence="2">Cytoplasm</location>
    </subcellularLocation>
    <subcellularLocation>
        <location evidence="1">Nucleus</location>
    </subcellularLocation>
</comment>
<accession>A0A653BJL6</accession>
<dbReference type="GO" id="GO:0005737">
    <property type="term" value="C:cytoplasm"/>
    <property type="evidence" value="ECO:0007669"/>
    <property type="project" value="UniProtKB-SubCell"/>
</dbReference>
<evidence type="ECO:0000313" key="8">
    <source>
        <dbReference type="EMBL" id="VEN35732.1"/>
    </source>
</evidence>
<feature type="compositionally biased region" description="Polar residues" evidence="5">
    <location>
        <begin position="225"/>
        <end position="244"/>
    </location>
</feature>
<dbReference type="CDD" id="cd00201">
    <property type="entry name" value="WW"/>
    <property type="match status" value="1"/>
</dbReference>
<dbReference type="SUPFAM" id="SSF51045">
    <property type="entry name" value="WW domain"/>
    <property type="match status" value="1"/>
</dbReference>
<evidence type="ECO:0000259" key="6">
    <source>
        <dbReference type="PROSITE" id="PS50004"/>
    </source>
</evidence>
<name>A0A653BJL6_CALMS</name>
<feature type="compositionally biased region" description="Low complexity" evidence="5">
    <location>
        <begin position="245"/>
        <end position="274"/>
    </location>
</feature>